<evidence type="ECO:0000313" key="12">
    <source>
        <dbReference type="EMBL" id="MFC5063145.1"/>
    </source>
</evidence>
<evidence type="ECO:0000256" key="10">
    <source>
        <dbReference type="HAMAP-Rule" id="MF_01021"/>
    </source>
</evidence>
<protein>
    <recommendedName>
        <fullName evidence="10">Phosphoribosyl-AMP cyclohydrolase</fullName>
        <shortName evidence="10">PRA-CH</shortName>
        <ecNumber evidence="10">3.5.4.19</ecNumber>
    </recommendedName>
</protein>
<feature type="binding site" evidence="10">
    <location>
        <position position="81"/>
    </location>
    <ligand>
        <name>Mg(2+)</name>
        <dbReference type="ChEBI" id="CHEBI:18420"/>
    </ligand>
</feature>
<dbReference type="InterPro" id="IPR038019">
    <property type="entry name" value="PRib_AMP_CycHydrolase_sf"/>
</dbReference>
<comment type="cofactor">
    <cofactor evidence="10">
        <name>Mg(2+)</name>
        <dbReference type="ChEBI" id="CHEBI:18420"/>
    </cofactor>
    <text evidence="10">Binds 1 Mg(2+) ion per subunit.</text>
</comment>
<feature type="binding site" evidence="10">
    <location>
        <position position="83"/>
    </location>
    <ligand>
        <name>Mg(2+)</name>
        <dbReference type="ChEBI" id="CHEBI:18420"/>
    </ligand>
</feature>
<evidence type="ECO:0000256" key="5">
    <source>
        <dbReference type="ARBA" id="ARBA00022723"/>
    </source>
</evidence>
<dbReference type="RefSeq" id="WP_378036485.1">
    <property type="nucleotide sequence ID" value="NZ_JBHSIV010000011.1"/>
</dbReference>
<dbReference type="GO" id="GO:0004635">
    <property type="term" value="F:phosphoribosyl-AMP cyclohydrolase activity"/>
    <property type="evidence" value="ECO:0007669"/>
    <property type="project" value="UniProtKB-EC"/>
</dbReference>
<dbReference type="EC" id="3.5.4.19" evidence="10"/>
<accession>A0ABV9YNL9</accession>
<dbReference type="Proteomes" id="UP001595947">
    <property type="component" value="Unassembled WGS sequence"/>
</dbReference>
<proteinExistence type="inferred from homology"/>
<evidence type="ECO:0000256" key="8">
    <source>
        <dbReference type="ARBA" id="ARBA00022842"/>
    </source>
</evidence>
<comment type="cofactor">
    <cofactor evidence="10">
        <name>Zn(2+)</name>
        <dbReference type="ChEBI" id="CHEBI:29105"/>
    </cofactor>
    <text evidence="10">Binds 1 zinc ion per subunit.</text>
</comment>
<comment type="function">
    <text evidence="10">Catalyzes the hydrolysis of the adenine ring of phosphoribosyl-AMP.</text>
</comment>
<comment type="similarity">
    <text evidence="10">Belongs to the PRA-CH family.</text>
</comment>
<evidence type="ECO:0000256" key="9">
    <source>
        <dbReference type="ARBA" id="ARBA00023102"/>
    </source>
</evidence>
<keyword evidence="6 10" id="KW-0378">Hydrolase</keyword>
<dbReference type="EMBL" id="JBHSIV010000011">
    <property type="protein sequence ID" value="MFC5063145.1"/>
    <property type="molecule type" value="Genomic_DNA"/>
</dbReference>
<keyword evidence="13" id="KW-1185">Reference proteome</keyword>
<evidence type="ECO:0000256" key="6">
    <source>
        <dbReference type="ARBA" id="ARBA00022801"/>
    </source>
</evidence>
<comment type="catalytic activity">
    <reaction evidence="1 10">
        <text>1-(5-phospho-beta-D-ribosyl)-5'-AMP + H2O = 1-(5-phospho-beta-D-ribosyl)-5-[(5-phospho-beta-D-ribosylamino)methylideneamino]imidazole-4-carboxamide</text>
        <dbReference type="Rhea" id="RHEA:20049"/>
        <dbReference type="ChEBI" id="CHEBI:15377"/>
        <dbReference type="ChEBI" id="CHEBI:58435"/>
        <dbReference type="ChEBI" id="CHEBI:59457"/>
        <dbReference type="EC" id="3.5.4.19"/>
    </reaction>
</comment>
<evidence type="ECO:0000256" key="4">
    <source>
        <dbReference type="ARBA" id="ARBA00022605"/>
    </source>
</evidence>
<keyword evidence="4 10" id="KW-0028">Amino-acid biosynthesis</keyword>
<feature type="binding site" evidence="10">
    <location>
        <position position="98"/>
    </location>
    <ligand>
        <name>Zn(2+)</name>
        <dbReference type="ChEBI" id="CHEBI:29105"/>
        <note>ligand shared between dimeric partners</note>
    </ligand>
</feature>
<keyword evidence="5 10" id="KW-0479">Metal-binding</keyword>
<dbReference type="PANTHER" id="PTHR42945">
    <property type="entry name" value="HISTIDINE BIOSYNTHESIS BIFUNCTIONAL PROTEIN"/>
    <property type="match status" value="1"/>
</dbReference>
<keyword evidence="8 10" id="KW-0460">Magnesium</keyword>
<dbReference type="PANTHER" id="PTHR42945:SF11">
    <property type="entry name" value="PHOSPHORIBOSYL-AMP CYCLOHYDROLASE"/>
    <property type="match status" value="1"/>
</dbReference>
<evidence type="ECO:0000256" key="1">
    <source>
        <dbReference type="ARBA" id="ARBA00000024"/>
    </source>
</evidence>
<comment type="subcellular location">
    <subcellularLocation>
        <location evidence="10">Cytoplasm</location>
    </subcellularLocation>
</comment>
<dbReference type="Gene3D" id="3.10.20.810">
    <property type="entry name" value="Phosphoribosyl-AMP cyclohydrolase"/>
    <property type="match status" value="1"/>
</dbReference>
<feature type="binding site" evidence="10">
    <location>
        <position position="85"/>
    </location>
    <ligand>
        <name>Mg(2+)</name>
        <dbReference type="ChEBI" id="CHEBI:18420"/>
    </ligand>
</feature>
<dbReference type="SUPFAM" id="SSF141734">
    <property type="entry name" value="HisI-like"/>
    <property type="match status" value="1"/>
</dbReference>
<evidence type="ECO:0000256" key="7">
    <source>
        <dbReference type="ARBA" id="ARBA00022833"/>
    </source>
</evidence>
<dbReference type="HAMAP" id="MF_01021">
    <property type="entry name" value="HisI"/>
    <property type="match status" value="1"/>
</dbReference>
<sequence>MSIPSADVAARVRWNADGLVCAVVQQYDTREVLMVAWMSDEALARTLETREATYWSRSRQELWIKGATSGHTQAVHEVRLDCDGDTVLVLVDQQGAACHTGDRTCFDADVLLAAAD</sequence>
<reference evidence="13" key="1">
    <citation type="journal article" date="2019" name="Int. J. Syst. Evol. Microbiol.">
        <title>The Global Catalogue of Microorganisms (GCM) 10K type strain sequencing project: providing services to taxonomists for standard genome sequencing and annotation.</title>
        <authorList>
            <consortium name="The Broad Institute Genomics Platform"/>
            <consortium name="The Broad Institute Genome Sequencing Center for Infectious Disease"/>
            <person name="Wu L."/>
            <person name="Ma J."/>
        </authorList>
    </citation>
    <scope>NUCLEOTIDE SEQUENCE [LARGE SCALE GENOMIC DNA]</scope>
    <source>
        <strain evidence="13">CGMCC 4.7093</strain>
    </source>
</reference>
<gene>
    <name evidence="10 12" type="primary">hisI</name>
    <name evidence="12" type="ORF">ACFPBZ_13080</name>
</gene>
<keyword evidence="7 10" id="KW-0862">Zinc</keyword>
<evidence type="ECO:0000313" key="13">
    <source>
        <dbReference type="Proteomes" id="UP001595947"/>
    </source>
</evidence>
<dbReference type="InterPro" id="IPR026660">
    <property type="entry name" value="PRA-CH"/>
</dbReference>
<keyword evidence="3 10" id="KW-0963">Cytoplasm</keyword>
<dbReference type="Pfam" id="PF01502">
    <property type="entry name" value="PRA-CH"/>
    <property type="match status" value="1"/>
</dbReference>
<organism evidence="12 13">
    <name type="scientific">Actinomycetospora atypica</name>
    <dbReference type="NCBI Taxonomy" id="1290095"/>
    <lineage>
        <taxon>Bacteria</taxon>
        <taxon>Bacillati</taxon>
        <taxon>Actinomycetota</taxon>
        <taxon>Actinomycetes</taxon>
        <taxon>Pseudonocardiales</taxon>
        <taxon>Pseudonocardiaceae</taxon>
        <taxon>Actinomycetospora</taxon>
    </lineage>
</organism>
<name>A0ABV9YNL9_9PSEU</name>
<evidence type="ECO:0000256" key="3">
    <source>
        <dbReference type="ARBA" id="ARBA00022490"/>
    </source>
</evidence>
<comment type="pathway">
    <text evidence="2 10">Amino-acid biosynthesis; L-histidine biosynthesis; L-histidine from 5-phospho-alpha-D-ribose 1-diphosphate: step 3/9.</text>
</comment>
<evidence type="ECO:0000256" key="2">
    <source>
        <dbReference type="ARBA" id="ARBA00005169"/>
    </source>
</evidence>
<comment type="subunit">
    <text evidence="10">Homodimer.</text>
</comment>
<dbReference type="InterPro" id="IPR002496">
    <property type="entry name" value="PRib_AMP_CycHydrolase_dom"/>
</dbReference>
<keyword evidence="9 10" id="KW-0368">Histidine biosynthesis</keyword>
<evidence type="ECO:0000259" key="11">
    <source>
        <dbReference type="Pfam" id="PF01502"/>
    </source>
</evidence>
<dbReference type="NCBIfam" id="NF000768">
    <property type="entry name" value="PRK00051.1"/>
    <property type="match status" value="1"/>
</dbReference>
<feature type="binding site" evidence="10">
    <location>
        <position position="82"/>
    </location>
    <ligand>
        <name>Zn(2+)</name>
        <dbReference type="ChEBI" id="CHEBI:29105"/>
        <note>ligand shared between dimeric partners</note>
    </ligand>
</feature>
<feature type="binding site" evidence="10">
    <location>
        <position position="105"/>
    </location>
    <ligand>
        <name>Zn(2+)</name>
        <dbReference type="ChEBI" id="CHEBI:29105"/>
        <note>ligand shared between dimeric partners</note>
    </ligand>
</feature>
<feature type="domain" description="Phosphoribosyl-AMP cyclohydrolase" evidence="11">
    <location>
        <begin position="34"/>
        <end position="106"/>
    </location>
</feature>
<comment type="caution">
    <text evidence="12">The sequence shown here is derived from an EMBL/GenBank/DDBJ whole genome shotgun (WGS) entry which is preliminary data.</text>
</comment>